<organism evidence="1 2">
    <name type="scientific">Photobacterium swingsii</name>
    <dbReference type="NCBI Taxonomy" id="680026"/>
    <lineage>
        <taxon>Bacteria</taxon>
        <taxon>Pseudomonadati</taxon>
        <taxon>Pseudomonadota</taxon>
        <taxon>Gammaproteobacteria</taxon>
        <taxon>Vibrionales</taxon>
        <taxon>Vibrionaceae</taxon>
        <taxon>Photobacterium</taxon>
    </lineage>
</organism>
<name>A0A0J8XZV9_9GAMM</name>
<gene>
    <name evidence="1" type="ORF">C9I94_14825</name>
</gene>
<reference evidence="1 2" key="1">
    <citation type="submission" date="2018-01" db="EMBL/GenBank/DDBJ databases">
        <title>Whole genome sequencing of Histamine producing bacteria.</title>
        <authorList>
            <person name="Butler K."/>
        </authorList>
    </citation>
    <scope>NUCLEOTIDE SEQUENCE [LARGE SCALE GENOMIC DNA]</scope>
    <source>
        <strain evidence="1 2">DSM 24669</strain>
    </source>
</reference>
<accession>A0A0J8XZV9</accession>
<dbReference type="Proteomes" id="UP000240481">
    <property type="component" value="Unassembled WGS sequence"/>
</dbReference>
<dbReference type="EMBL" id="PYLZ01000008">
    <property type="protein sequence ID" value="PSW23399.1"/>
    <property type="molecule type" value="Genomic_DNA"/>
</dbReference>
<evidence type="ECO:0000313" key="2">
    <source>
        <dbReference type="Proteomes" id="UP000240481"/>
    </source>
</evidence>
<dbReference type="OrthoDB" id="5903387at2"/>
<proteinExistence type="predicted"/>
<sequence length="118" mass="13234">MDVLLISVIVLLMFFVFPYVSSRFNDAVNDSHRILEVKGDHVCIRQFSAQRLLRLRGKSIPASDIVRIQYANPLPQGICITLLNKSGSALEFWVSEFQLGAVKSTLSRACPLAKIEQL</sequence>
<evidence type="ECO:0000313" key="1">
    <source>
        <dbReference type="EMBL" id="PSW23399.1"/>
    </source>
</evidence>
<protein>
    <submittedName>
        <fullName evidence="1">Uncharacterized protein</fullName>
    </submittedName>
</protein>
<dbReference type="AlphaFoldDB" id="A0A0J8XZV9"/>
<comment type="caution">
    <text evidence="1">The sequence shown here is derived from an EMBL/GenBank/DDBJ whole genome shotgun (WGS) entry which is preliminary data.</text>
</comment>
<keyword evidence="2" id="KW-1185">Reference proteome</keyword>
<dbReference type="RefSeq" id="WP_048898268.1">
    <property type="nucleotide sequence ID" value="NZ_AP024852.1"/>
</dbReference>